<proteinExistence type="inferred from homology"/>
<dbReference type="InterPro" id="IPR002376">
    <property type="entry name" value="Formyl_transf_N"/>
</dbReference>
<evidence type="ECO:0000313" key="8">
    <source>
        <dbReference type="EMBL" id="KRM90692.1"/>
    </source>
</evidence>
<evidence type="ECO:0000256" key="4">
    <source>
        <dbReference type="ARBA" id="ARBA00022917"/>
    </source>
</evidence>
<comment type="catalytic activity">
    <reaction evidence="5">
        <text>L-methionyl-tRNA(fMet) + (6R)-10-formyltetrahydrofolate = N-formyl-L-methionyl-tRNA(fMet) + (6S)-5,6,7,8-tetrahydrofolate + H(+)</text>
        <dbReference type="Rhea" id="RHEA:24380"/>
        <dbReference type="Rhea" id="RHEA-COMP:9952"/>
        <dbReference type="Rhea" id="RHEA-COMP:9953"/>
        <dbReference type="ChEBI" id="CHEBI:15378"/>
        <dbReference type="ChEBI" id="CHEBI:57453"/>
        <dbReference type="ChEBI" id="CHEBI:78530"/>
        <dbReference type="ChEBI" id="CHEBI:78844"/>
        <dbReference type="ChEBI" id="CHEBI:195366"/>
        <dbReference type="EC" id="2.1.2.9"/>
    </reaction>
</comment>
<gene>
    <name evidence="5" type="primary">fmt</name>
    <name evidence="8" type="ORF">FC80_GL000682</name>
</gene>
<dbReference type="InterPro" id="IPR005793">
    <property type="entry name" value="Formyl_trans_C"/>
</dbReference>
<dbReference type="EMBL" id="AYZE01000014">
    <property type="protein sequence ID" value="KRM90692.1"/>
    <property type="molecule type" value="Genomic_DNA"/>
</dbReference>
<comment type="similarity">
    <text evidence="1 5">Belongs to the Fmt family.</text>
</comment>
<dbReference type="GO" id="GO:0004479">
    <property type="term" value="F:methionyl-tRNA formyltransferase activity"/>
    <property type="evidence" value="ECO:0007669"/>
    <property type="project" value="UniProtKB-UniRule"/>
</dbReference>
<dbReference type="OrthoDB" id="9802815at2"/>
<dbReference type="Proteomes" id="UP000051131">
    <property type="component" value="Unassembled WGS sequence"/>
</dbReference>
<dbReference type="InterPro" id="IPR011034">
    <property type="entry name" value="Formyl_transferase-like_C_sf"/>
</dbReference>
<name>A0A0R2CL62_9LACO</name>
<keyword evidence="9" id="KW-1185">Reference proteome</keyword>
<dbReference type="SUPFAM" id="SSF53328">
    <property type="entry name" value="Formyltransferase"/>
    <property type="match status" value="1"/>
</dbReference>
<dbReference type="PATRIC" id="fig|1423729.3.peg.690"/>
<evidence type="ECO:0000256" key="2">
    <source>
        <dbReference type="ARBA" id="ARBA00012261"/>
    </source>
</evidence>
<feature type="binding site" evidence="5">
    <location>
        <begin position="110"/>
        <end position="113"/>
    </location>
    <ligand>
        <name>(6S)-5,6,7,8-tetrahydrofolate</name>
        <dbReference type="ChEBI" id="CHEBI:57453"/>
    </ligand>
</feature>
<dbReference type="HAMAP" id="MF_00182">
    <property type="entry name" value="Formyl_trans"/>
    <property type="match status" value="1"/>
</dbReference>
<dbReference type="NCBIfam" id="TIGR00460">
    <property type="entry name" value="fmt"/>
    <property type="match status" value="1"/>
</dbReference>
<accession>A0A0R2CL62</accession>
<dbReference type="Pfam" id="PF00551">
    <property type="entry name" value="Formyl_trans_N"/>
    <property type="match status" value="1"/>
</dbReference>
<evidence type="ECO:0000313" key="9">
    <source>
        <dbReference type="Proteomes" id="UP000051131"/>
    </source>
</evidence>
<dbReference type="InterPro" id="IPR005794">
    <property type="entry name" value="Fmt"/>
</dbReference>
<dbReference type="InterPro" id="IPR044135">
    <property type="entry name" value="Met-tRNA-FMT_C"/>
</dbReference>
<dbReference type="PANTHER" id="PTHR11138">
    <property type="entry name" value="METHIONYL-TRNA FORMYLTRANSFERASE"/>
    <property type="match status" value="1"/>
</dbReference>
<feature type="domain" description="Formyl transferase N-terminal" evidence="6">
    <location>
        <begin position="4"/>
        <end position="180"/>
    </location>
</feature>
<evidence type="ECO:0000256" key="1">
    <source>
        <dbReference type="ARBA" id="ARBA00010699"/>
    </source>
</evidence>
<dbReference type="GO" id="GO:0005829">
    <property type="term" value="C:cytosol"/>
    <property type="evidence" value="ECO:0007669"/>
    <property type="project" value="TreeGrafter"/>
</dbReference>
<comment type="caution">
    <text evidence="8">The sequence shown here is derived from an EMBL/GenBank/DDBJ whole genome shotgun (WGS) entry which is preliminary data.</text>
</comment>
<comment type="function">
    <text evidence="5">Attaches a formyl group to the free amino group of methionyl-tRNA(fMet). The formyl group appears to play a dual role in the initiator identity of N-formylmethionyl-tRNA by promoting its recognition by IF2 and preventing the misappropriation of this tRNA by the elongation apparatus.</text>
</comment>
<dbReference type="STRING" id="1423729.FC80_GL000682"/>
<reference evidence="8 9" key="1">
    <citation type="journal article" date="2015" name="Genome Announc.">
        <title>Expanding the biotechnology potential of lactobacilli through comparative genomics of 213 strains and associated genera.</title>
        <authorList>
            <person name="Sun Z."/>
            <person name="Harris H.M."/>
            <person name="McCann A."/>
            <person name="Guo C."/>
            <person name="Argimon S."/>
            <person name="Zhang W."/>
            <person name="Yang X."/>
            <person name="Jeffery I.B."/>
            <person name="Cooney J.C."/>
            <person name="Kagawa T.F."/>
            <person name="Liu W."/>
            <person name="Song Y."/>
            <person name="Salvetti E."/>
            <person name="Wrobel A."/>
            <person name="Rasinkangas P."/>
            <person name="Parkhill J."/>
            <person name="Rea M.C."/>
            <person name="O'Sullivan O."/>
            <person name="Ritari J."/>
            <person name="Douillard F.P."/>
            <person name="Paul Ross R."/>
            <person name="Yang R."/>
            <person name="Briner A.E."/>
            <person name="Felis G.E."/>
            <person name="de Vos W.M."/>
            <person name="Barrangou R."/>
            <person name="Klaenhammer T.R."/>
            <person name="Caufield P.W."/>
            <person name="Cui Y."/>
            <person name="Zhang H."/>
            <person name="O'Toole P.W."/>
        </authorList>
    </citation>
    <scope>NUCLEOTIDE SEQUENCE [LARGE SCALE GENOMIC DNA]</scope>
    <source>
        <strain evidence="8 9">DSM 21116</strain>
    </source>
</reference>
<evidence type="ECO:0000259" key="6">
    <source>
        <dbReference type="Pfam" id="PF00551"/>
    </source>
</evidence>
<sequence length="317" mass="34595">MTSVIFMGTPKFAATILQGIIDAKYEVKAVVTQPDKYIGRKRILSISPVKEVAENNKISVFQPSRLGKSDELQKLIALKPDLIITAAFGQFLPMSLIESAKIAAVNVHGSLLPKYRGGAPIQYAIMNGEEKTGVTLIYMIKKMDAGKMLAQEELPILKSDNNGTIFDKMSVLGKNLLLQTLPKLIEGTITGVPQDEEKVTFAPVISAKQEELSLGLTSLELDYKIRALSPNPGAYFKSFLGKRTKFWEINPLNEVTKYEAGIVVAVAKKQLKIAAFGGSVYEVNVIQPAGKPKMTIGNFLNGQGQGIKVGQRIIIDE</sequence>
<dbReference type="PROSITE" id="PS00373">
    <property type="entry name" value="GART"/>
    <property type="match status" value="1"/>
</dbReference>
<dbReference type="SUPFAM" id="SSF50486">
    <property type="entry name" value="FMT C-terminal domain-like"/>
    <property type="match status" value="1"/>
</dbReference>
<dbReference type="PANTHER" id="PTHR11138:SF5">
    <property type="entry name" value="METHIONYL-TRNA FORMYLTRANSFERASE, MITOCHONDRIAL"/>
    <property type="match status" value="1"/>
</dbReference>
<evidence type="ECO:0000256" key="5">
    <source>
        <dbReference type="HAMAP-Rule" id="MF_00182"/>
    </source>
</evidence>
<dbReference type="CDD" id="cd08704">
    <property type="entry name" value="Met_tRNA_FMT_C"/>
    <property type="match status" value="1"/>
</dbReference>
<dbReference type="RefSeq" id="WP_057828918.1">
    <property type="nucleotide sequence ID" value="NZ_AYZE01000014.1"/>
</dbReference>
<dbReference type="InterPro" id="IPR041711">
    <property type="entry name" value="Met-tRNA-FMT_N"/>
</dbReference>
<dbReference type="EC" id="2.1.2.9" evidence="2 5"/>
<protein>
    <recommendedName>
        <fullName evidence="2 5">Methionyl-tRNA formyltransferase</fullName>
        <ecNumber evidence="2 5">2.1.2.9</ecNumber>
    </recommendedName>
</protein>
<feature type="domain" description="Formyl transferase C-terminal" evidence="7">
    <location>
        <begin position="205"/>
        <end position="303"/>
    </location>
</feature>
<organism evidence="8 9">
    <name type="scientific">Liquorilactobacillus cacaonum DSM 21116</name>
    <dbReference type="NCBI Taxonomy" id="1423729"/>
    <lineage>
        <taxon>Bacteria</taxon>
        <taxon>Bacillati</taxon>
        <taxon>Bacillota</taxon>
        <taxon>Bacilli</taxon>
        <taxon>Lactobacillales</taxon>
        <taxon>Lactobacillaceae</taxon>
        <taxon>Liquorilactobacillus</taxon>
    </lineage>
</organism>
<dbReference type="Pfam" id="PF02911">
    <property type="entry name" value="Formyl_trans_C"/>
    <property type="match status" value="1"/>
</dbReference>
<evidence type="ECO:0000259" key="7">
    <source>
        <dbReference type="Pfam" id="PF02911"/>
    </source>
</evidence>
<keyword evidence="4 5" id="KW-0648">Protein biosynthesis</keyword>
<dbReference type="CDD" id="cd08646">
    <property type="entry name" value="FMT_core_Met-tRNA-FMT_N"/>
    <property type="match status" value="1"/>
</dbReference>
<dbReference type="Gene3D" id="3.40.50.12230">
    <property type="match status" value="1"/>
</dbReference>
<keyword evidence="3 5" id="KW-0808">Transferase</keyword>
<evidence type="ECO:0000256" key="3">
    <source>
        <dbReference type="ARBA" id="ARBA00022679"/>
    </source>
</evidence>
<dbReference type="InterPro" id="IPR036477">
    <property type="entry name" value="Formyl_transf_N_sf"/>
</dbReference>
<dbReference type="InterPro" id="IPR001555">
    <property type="entry name" value="GART_AS"/>
</dbReference>
<dbReference type="AlphaFoldDB" id="A0A0R2CL62"/>